<gene>
    <name evidence="4" type="ORF">C5Y83_23735</name>
</gene>
<evidence type="ECO:0000313" key="4">
    <source>
        <dbReference type="EMBL" id="PQO30380.1"/>
    </source>
</evidence>
<dbReference type="GO" id="GO:0000160">
    <property type="term" value="P:phosphorelay signal transduction system"/>
    <property type="evidence" value="ECO:0007669"/>
    <property type="project" value="InterPro"/>
</dbReference>
<evidence type="ECO:0000256" key="2">
    <source>
        <dbReference type="PROSITE-ProRule" id="PRU00169"/>
    </source>
</evidence>
<dbReference type="CDD" id="cd00156">
    <property type="entry name" value="REC"/>
    <property type="match status" value="1"/>
</dbReference>
<evidence type="ECO:0000313" key="5">
    <source>
        <dbReference type="Proteomes" id="UP000238322"/>
    </source>
</evidence>
<dbReference type="Pfam" id="PF00072">
    <property type="entry name" value="Response_reg"/>
    <property type="match status" value="1"/>
</dbReference>
<dbReference type="PANTHER" id="PTHR44591">
    <property type="entry name" value="STRESS RESPONSE REGULATOR PROTEIN 1"/>
    <property type="match status" value="1"/>
</dbReference>
<dbReference type="InterPro" id="IPR001789">
    <property type="entry name" value="Sig_transdc_resp-reg_receiver"/>
</dbReference>
<name>A0A2S8FE70_9BACT</name>
<keyword evidence="1 2" id="KW-0597">Phosphoprotein</keyword>
<reference evidence="4 5" key="1">
    <citation type="submission" date="2018-02" db="EMBL/GenBank/DDBJ databases">
        <title>Comparative genomes isolates from brazilian mangrove.</title>
        <authorList>
            <person name="Araujo J.E."/>
            <person name="Taketani R.G."/>
            <person name="Silva M.C.P."/>
            <person name="Loureco M.V."/>
            <person name="Andreote F.D."/>
        </authorList>
    </citation>
    <scope>NUCLEOTIDE SEQUENCE [LARGE SCALE GENOMIC DNA]</scope>
    <source>
        <strain evidence="4 5">Hex-1 MGV</strain>
    </source>
</reference>
<dbReference type="InterPro" id="IPR050595">
    <property type="entry name" value="Bact_response_regulator"/>
</dbReference>
<dbReference type="EMBL" id="PUHY01000014">
    <property type="protein sequence ID" value="PQO30380.1"/>
    <property type="molecule type" value="Genomic_DNA"/>
</dbReference>
<dbReference type="AlphaFoldDB" id="A0A2S8FE70"/>
<organism evidence="4 5">
    <name type="scientific">Blastopirellula marina</name>
    <dbReference type="NCBI Taxonomy" id="124"/>
    <lineage>
        <taxon>Bacteria</taxon>
        <taxon>Pseudomonadati</taxon>
        <taxon>Planctomycetota</taxon>
        <taxon>Planctomycetia</taxon>
        <taxon>Pirellulales</taxon>
        <taxon>Pirellulaceae</taxon>
        <taxon>Blastopirellula</taxon>
    </lineage>
</organism>
<dbReference type="InterPro" id="IPR011006">
    <property type="entry name" value="CheY-like_superfamily"/>
</dbReference>
<proteinExistence type="predicted"/>
<dbReference type="Proteomes" id="UP000238322">
    <property type="component" value="Unassembled WGS sequence"/>
</dbReference>
<evidence type="ECO:0000256" key="1">
    <source>
        <dbReference type="ARBA" id="ARBA00022553"/>
    </source>
</evidence>
<dbReference type="SUPFAM" id="SSF52172">
    <property type="entry name" value="CheY-like"/>
    <property type="match status" value="1"/>
</dbReference>
<dbReference type="PANTHER" id="PTHR44591:SF23">
    <property type="entry name" value="CHEY SUBFAMILY"/>
    <property type="match status" value="1"/>
</dbReference>
<protein>
    <submittedName>
        <fullName evidence="4">Two-component system response regulator</fullName>
    </submittedName>
</protein>
<feature type="domain" description="Response regulatory" evidence="3">
    <location>
        <begin position="29"/>
        <end position="145"/>
    </location>
</feature>
<sequence length="151" mass="16958">MRKLSLSVECRHRRHDVQGLAAMRESKHFILLVEDDPLMADITAFRLELLGFDVQIVENSDAALRTCEEQRVDLVIVDLELAGMKGLELINQLQIGESTHETPIMVFSTDPNLDVVQKAFKAGAKDYLVTPYDPAMLEHKIAQLLSPESVT</sequence>
<dbReference type="Gene3D" id="3.40.50.2300">
    <property type="match status" value="1"/>
</dbReference>
<dbReference type="PROSITE" id="PS50110">
    <property type="entry name" value="RESPONSE_REGULATORY"/>
    <property type="match status" value="1"/>
</dbReference>
<evidence type="ECO:0000259" key="3">
    <source>
        <dbReference type="PROSITE" id="PS50110"/>
    </source>
</evidence>
<accession>A0A2S8FE70</accession>
<feature type="modified residue" description="4-aspartylphosphate" evidence="2">
    <location>
        <position position="78"/>
    </location>
</feature>
<dbReference type="SMART" id="SM00448">
    <property type="entry name" value="REC"/>
    <property type="match status" value="1"/>
</dbReference>
<comment type="caution">
    <text evidence="4">The sequence shown here is derived from an EMBL/GenBank/DDBJ whole genome shotgun (WGS) entry which is preliminary data.</text>
</comment>